<sequence>MRWNIVLVSIKGGTSSFRK</sequence>
<accession>A0A0E9TYT9</accession>
<protein>
    <submittedName>
        <fullName evidence="1">Uncharacterized protein</fullName>
    </submittedName>
</protein>
<dbReference type="AlphaFoldDB" id="A0A0E9TYT9"/>
<dbReference type="EMBL" id="GBXM01050699">
    <property type="protein sequence ID" value="JAH57878.1"/>
    <property type="molecule type" value="Transcribed_RNA"/>
</dbReference>
<proteinExistence type="predicted"/>
<reference evidence="1" key="2">
    <citation type="journal article" date="2015" name="Fish Shellfish Immunol.">
        <title>Early steps in the European eel (Anguilla anguilla)-Vibrio vulnificus interaction in the gills: Role of the RtxA13 toxin.</title>
        <authorList>
            <person name="Callol A."/>
            <person name="Pajuelo D."/>
            <person name="Ebbesson L."/>
            <person name="Teles M."/>
            <person name="MacKenzie S."/>
            <person name="Amaro C."/>
        </authorList>
    </citation>
    <scope>NUCLEOTIDE SEQUENCE</scope>
</reference>
<name>A0A0E9TYT9_ANGAN</name>
<evidence type="ECO:0000313" key="1">
    <source>
        <dbReference type="EMBL" id="JAH57878.1"/>
    </source>
</evidence>
<reference evidence="1" key="1">
    <citation type="submission" date="2014-11" db="EMBL/GenBank/DDBJ databases">
        <authorList>
            <person name="Amaro Gonzalez C."/>
        </authorList>
    </citation>
    <scope>NUCLEOTIDE SEQUENCE</scope>
</reference>
<organism evidence="1">
    <name type="scientific">Anguilla anguilla</name>
    <name type="common">European freshwater eel</name>
    <name type="synonym">Muraena anguilla</name>
    <dbReference type="NCBI Taxonomy" id="7936"/>
    <lineage>
        <taxon>Eukaryota</taxon>
        <taxon>Metazoa</taxon>
        <taxon>Chordata</taxon>
        <taxon>Craniata</taxon>
        <taxon>Vertebrata</taxon>
        <taxon>Euteleostomi</taxon>
        <taxon>Actinopterygii</taxon>
        <taxon>Neopterygii</taxon>
        <taxon>Teleostei</taxon>
        <taxon>Anguilliformes</taxon>
        <taxon>Anguillidae</taxon>
        <taxon>Anguilla</taxon>
    </lineage>
</organism>